<evidence type="ECO:0000313" key="6">
    <source>
        <dbReference type="Proteomes" id="UP000199213"/>
    </source>
</evidence>
<dbReference type="Gene3D" id="3.10.129.10">
    <property type="entry name" value="Hotdog Thioesterase"/>
    <property type="match status" value="1"/>
</dbReference>
<sequence>MSAMNDGNETGHDWGEPRSKTVTWYDPTTGARAATGMSGLDYLSAMHRGELPPPPISALFGDMRISSVAEGEVEFSCLPDESAYNPIGMVHGGLACTLLDSVTGCAVHSTLPAGTGYSSAEIKVSYLRAIHLDTGELHALGRVTKPGRQVAFAEGELRDSTGKLLATASSTCTVLG</sequence>
<dbReference type="InterPro" id="IPR029069">
    <property type="entry name" value="HotDog_dom_sf"/>
</dbReference>
<evidence type="ECO:0000256" key="3">
    <source>
        <dbReference type="SAM" id="MobiDB-lite"/>
    </source>
</evidence>
<protein>
    <submittedName>
        <fullName evidence="5">Uncharacterized domain 1-containing protein</fullName>
    </submittedName>
</protein>
<dbReference type="Pfam" id="PF03061">
    <property type="entry name" value="4HBT"/>
    <property type="match status" value="1"/>
</dbReference>
<dbReference type="InterPro" id="IPR003736">
    <property type="entry name" value="PAAI_dom"/>
</dbReference>
<keyword evidence="6" id="KW-1185">Reference proteome</keyword>
<dbReference type="InterPro" id="IPR039298">
    <property type="entry name" value="ACOT13"/>
</dbReference>
<dbReference type="PANTHER" id="PTHR21660">
    <property type="entry name" value="THIOESTERASE SUPERFAMILY MEMBER-RELATED"/>
    <property type="match status" value="1"/>
</dbReference>
<dbReference type="PANTHER" id="PTHR21660:SF1">
    <property type="entry name" value="ACYL-COENZYME A THIOESTERASE 13"/>
    <property type="match status" value="1"/>
</dbReference>
<dbReference type="NCBIfam" id="TIGR00369">
    <property type="entry name" value="unchar_dom_1"/>
    <property type="match status" value="1"/>
</dbReference>
<evidence type="ECO:0000256" key="1">
    <source>
        <dbReference type="ARBA" id="ARBA00008324"/>
    </source>
</evidence>
<feature type="domain" description="Thioesterase" evidence="4">
    <location>
        <begin position="88"/>
        <end position="165"/>
    </location>
</feature>
<dbReference type="CDD" id="cd03443">
    <property type="entry name" value="PaaI_thioesterase"/>
    <property type="match status" value="1"/>
</dbReference>
<dbReference type="SUPFAM" id="SSF54637">
    <property type="entry name" value="Thioesterase/thiol ester dehydrase-isomerase"/>
    <property type="match status" value="1"/>
</dbReference>
<feature type="compositionally biased region" description="Basic and acidic residues" evidence="3">
    <location>
        <begin position="9"/>
        <end position="19"/>
    </location>
</feature>
<dbReference type="InterPro" id="IPR006683">
    <property type="entry name" value="Thioestr_dom"/>
</dbReference>
<dbReference type="GO" id="GO:0047617">
    <property type="term" value="F:fatty acyl-CoA hydrolase activity"/>
    <property type="evidence" value="ECO:0007669"/>
    <property type="project" value="InterPro"/>
</dbReference>
<accession>A0A1G8Z7G6</accession>
<reference evidence="6" key="1">
    <citation type="submission" date="2016-10" db="EMBL/GenBank/DDBJ databases">
        <authorList>
            <person name="Varghese N."/>
            <person name="Submissions S."/>
        </authorList>
    </citation>
    <scope>NUCLEOTIDE SEQUENCE [LARGE SCALE GENOMIC DNA]</scope>
    <source>
        <strain evidence="6">DSM 45460</strain>
    </source>
</reference>
<evidence type="ECO:0000256" key="2">
    <source>
        <dbReference type="ARBA" id="ARBA00022801"/>
    </source>
</evidence>
<name>A0A1G8Z7G6_ACTMZ</name>
<dbReference type="EMBL" id="FNFM01000004">
    <property type="protein sequence ID" value="SDK10365.1"/>
    <property type="molecule type" value="Genomic_DNA"/>
</dbReference>
<dbReference type="AlphaFoldDB" id="A0A1G8Z7G6"/>
<keyword evidence="2" id="KW-0378">Hydrolase</keyword>
<gene>
    <name evidence="5" type="ORF">SAMN04487820_104250</name>
</gene>
<dbReference type="Proteomes" id="UP000199213">
    <property type="component" value="Unassembled WGS sequence"/>
</dbReference>
<feature type="region of interest" description="Disordered" evidence="3">
    <location>
        <begin position="1"/>
        <end position="23"/>
    </location>
</feature>
<comment type="similarity">
    <text evidence="1">Belongs to the thioesterase PaaI family.</text>
</comment>
<proteinExistence type="inferred from homology"/>
<evidence type="ECO:0000313" key="5">
    <source>
        <dbReference type="EMBL" id="SDK10365.1"/>
    </source>
</evidence>
<evidence type="ECO:0000259" key="4">
    <source>
        <dbReference type="Pfam" id="PF03061"/>
    </source>
</evidence>
<organism evidence="5 6">
    <name type="scientific">Actinopolyspora mzabensis</name>
    <dbReference type="NCBI Taxonomy" id="995066"/>
    <lineage>
        <taxon>Bacteria</taxon>
        <taxon>Bacillati</taxon>
        <taxon>Actinomycetota</taxon>
        <taxon>Actinomycetes</taxon>
        <taxon>Actinopolysporales</taxon>
        <taxon>Actinopolysporaceae</taxon>
        <taxon>Actinopolyspora</taxon>
    </lineage>
</organism>